<comment type="function">
    <text evidence="1 9">Catalyzes the hydrolysis of N-formyl-L-kynurenine to L-kynurenine, the second step in the kynurenine pathway of tryptophan degradation.</text>
</comment>
<comment type="caution">
    <text evidence="10">The sequence shown here is derived from an EMBL/GenBank/DDBJ whole genome shotgun (WGS) entry which is preliminary data.</text>
</comment>
<dbReference type="UniPathway" id="UPA00333">
    <property type="reaction ID" value="UER00454"/>
</dbReference>
<dbReference type="PANTHER" id="PTHR31118:SF32">
    <property type="entry name" value="KYNURENINE FORMAMIDASE"/>
    <property type="match status" value="1"/>
</dbReference>
<feature type="binding site" evidence="9">
    <location>
        <position position="162"/>
    </location>
    <ligand>
        <name>Zn(2+)</name>
        <dbReference type="ChEBI" id="CHEBI:29105"/>
        <label>2</label>
    </ligand>
</feature>
<dbReference type="SUPFAM" id="SSF102198">
    <property type="entry name" value="Putative cyclase"/>
    <property type="match status" value="1"/>
</dbReference>
<dbReference type="GO" id="GO:0019441">
    <property type="term" value="P:L-tryptophan catabolic process to kynurenine"/>
    <property type="evidence" value="ECO:0007669"/>
    <property type="project" value="UniProtKB-UniRule"/>
</dbReference>
<dbReference type="InterPro" id="IPR017484">
    <property type="entry name" value="Kynurenine_formamidase_bac"/>
</dbReference>
<protein>
    <recommendedName>
        <fullName evidence="9">Kynurenine formamidase</fullName>
        <shortName evidence="9">KFA</shortName>
        <shortName evidence="9">KFase</shortName>
        <ecNumber evidence="9">3.5.1.9</ecNumber>
    </recommendedName>
    <alternativeName>
        <fullName evidence="9">Arylformamidase</fullName>
    </alternativeName>
    <alternativeName>
        <fullName evidence="9">N-formylkynurenine formamidase</fullName>
        <shortName evidence="9">FKF</shortName>
    </alternativeName>
</protein>
<dbReference type="GO" id="GO:0008270">
    <property type="term" value="F:zinc ion binding"/>
    <property type="evidence" value="ECO:0007669"/>
    <property type="project" value="UniProtKB-UniRule"/>
</dbReference>
<feature type="binding site" evidence="9">
    <location>
        <position position="56"/>
    </location>
    <ligand>
        <name>Zn(2+)</name>
        <dbReference type="ChEBI" id="CHEBI:29105"/>
        <label>1</label>
    </ligand>
</feature>
<feature type="binding site" evidence="9">
    <location>
        <position position="174"/>
    </location>
    <ligand>
        <name>Zn(2+)</name>
        <dbReference type="ChEBI" id="CHEBI:29105"/>
        <label>1</label>
    </ligand>
</feature>
<feature type="binding site" evidence="9">
    <location>
        <position position="50"/>
    </location>
    <ligand>
        <name>Zn(2+)</name>
        <dbReference type="ChEBI" id="CHEBI:29105"/>
        <label>1</label>
    </ligand>
</feature>
<proteinExistence type="inferred from homology"/>
<keyword evidence="5 9" id="KW-0862">Zinc</keyword>
<reference evidence="10 11" key="1">
    <citation type="submission" date="2020-08" db="EMBL/GenBank/DDBJ databases">
        <title>Genomic Encyclopedia of Type Strains, Phase IV (KMG-IV): sequencing the most valuable type-strain genomes for metagenomic binning, comparative biology and taxonomic classification.</title>
        <authorList>
            <person name="Goeker M."/>
        </authorList>
    </citation>
    <scope>NUCLEOTIDE SEQUENCE [LARGE SCALE GENOMIC DNA]</scope>
    <source>
        <strain evidence="10 11">DSM 25079</strain>
    </source>
</reference>
<keyword evidence="11" id="KW-1185">Reference proteome</keyword>
<dbReference type="GO" id="GO:0004061">
    <property type="term" value="F:arylformamidase activity"/>
    <property type="evidence" value="ECO:0007669"/>
    <property type="project" value="UniProtKB-UniRule"/>
</dbReference>
<dbReference type="EMBL" id="JACIJC010000002">
    <property type="protein sequence ID" value="MBB5685032.1"/>
    <property type="molecule type" value="Genomic_DNA"/>
</dbReference>
<evidence type="ECO:0000256" key="2">
    <source>
        <dbReference type="ARBA" id="ARBA00011738"/>
    </source>
</evidence>
<evidence type="ECO:0000256" key="1">
    <source>
        <dbReference type="ARBA" id="ARBA00002204"/>
    </source>
</evidence>
<feature type="binding site" evidence="9">
    <location>
        <position position="174"/>
    </location>
    <ligand>
        <name>Zn(2+)</name>
        <dbReference type="ChEBI" id="CHEBI:29105"/>
        <label>2</label>
    </ligand>
</feature>
<dbReference type="GO" id="GO:0004328">
    <property type="term" value="F:formamidase activity"/>
    <property type="evidence" value="ECO:0007669"/>
    <property type="project" value="InterPro"/>
</dbReference>
<dbReference type="HAMAP" id="MF_01969">
    <property type="entry name" value="KynB"/>
    <property type="match status" value="1"/>
</dbReference>
<accession>A0A7W9AGE3</accession>
<dbReference type="InterPro" id="IPR007325">
    <property type="entry name" value="KFase/CYL"/>
</dbReference>
<feature type="active site" description="Proton donor/acceptor" evidence="9">
    <location>
        <position position="60"/>
    </location>
</feature>
<evidence type="ECO:0000256" key="8">
    <source>
        <dbReference type="ARBA" id="ARBA00060547"/>
    </source>
</evidence>
<dbReference type="Proteomes" id="UP000549617">
    <property type="component" value="Unassembled WGS sequence"/>
</dbReference>
<organism evidence="10 11">
    <name type="scientific">Sphingobium boeckii</name>
    <dbReference type="NCBI Taxonomy" id="1082345"/>
    <lineage>
        <taxon>Bacteria</taxon>
        <taxon>Pseudomonadati</taxon>
        <taxon>Pseudomonadota</taxon>
        <taxon>Alphaproteobacteria</taxon>
        <taxon>Sphingomonadales</taxon>
        <taxon>Sphingomonadaceae</taxon>
        <taxon>Sphingobium</taxon>
    </lineage>
</organism>
<evidence type="ECO:0000256" key="6">
    <source>
        <dbReference type="ARBA" id="ARBA00023079"/>
    </source>
</evidence>
<dbReference type="RefSeq" id="WP_184016050.1">
    <property type="nucleotide sequence ID" value="NZ_JACIJC010000002.1"/>
</dbReference>
<keyword evidence="4 9" id="KW-0378">Hydrolase</keyword>
<evidence type="ECO:0000256" key="7">
    <source>
        <dbReference type="ARBA" id="ARBA00048496"/>
    </source>
</evidence>
<dbReference type="FunFam" id="3.50.30.50:FF:000001">
    <property type="entry name" value="Kynurenine formamidase"/>
    <property type="match status" value="1"/>
</dbReference>
<dbReference type="PANTHER" id="PTHR31118">
    <property type="entry name" value="CYCLASE-LIKE PROTEIN 2"/>
    <property type="match status" value="1"/>
</dbReference>
<dbReference type="Gene3D" id="3.50.30.50">
    <property type="entry name" value="Putative cyclase"/>
    <property type="match status" value="1"/>
</dbReference>
<dbReference type="EC" id="3.5.1.9" evidence="9"/>
<feature type="binding site" evidence="9">
    <location>
        <position position="20"/>
    </location>
    <ligand>
        <name>substrate</name>
    </ligand>
</feature>
<evidence type="ECO:0000256" key="3">
    <source>
        <dbReference type="ARBA" id="ARBA00022723"/>
    </source>
</evidence>
<gene>
    <name evidence="9" type="primary">kynB</name>
    <name evidence="10" type="ORF">FHS49_001040</name>
</gene>
<dbReference type="InterPro" id="IPR037175">
    <property type="entry name" value="KFase_sf"/>
</dbReference>
<dbReference type="Pfam" id="PF04199">
    <property type="entry name" value="Cyclase"/>
    <property type="match status" value="1"/>
</dbReference>
<comment type="catalytic activity">
    <reaction evidence="7 9">
        <text>N-formyl-L-kynurenine + H2O = L-kynurenine + formate + H(+)</text>
        <dbReference type="Rhea" id="RHEA:13009"/>
        <dbReference type="ChEBI" id="CHEBI:15377"/>
        <dbReference type="ChEBI" id="CHEBI:15378"/>
        <dbReference type="ChEBI" id="CHEBI:15740"/>
        <dbReference type="ChEBI" id="CHEBI:57959"/>
        <dbReference type="ChEBI" id="CHEBI:58629"/>
        <dbReference type="EC" id="3.5.1.9"/>
    </reaction>
</comment>
<evidence type="ECO:0000256" key="5">
    <source>
        <dbReference type="ARBA" id="ARBA00022833"/>
    </source>
</evidence>
<comment type="cofactor">
    <cofactor evidence="9">
        <name>Zn(2+)</name>
        <dbReference type="ChEBI" id="CHEBI:29105"/>
    </cofactor>
    <text evidence="9">Binds 2 zinc ions per subunit.</text>
</comment>
<comment type="pathway">
    <text evidence="8 9">Amino-acid degradation; L-tryptophan degradation via kynurenine pathway; L-kynurenine from L-tryptophan: step 2/2.</text>
</comment>
<evidence type="ECO:0000313" key="10">
    <source>
        <dbReference type="EMBL" id="MBB5685032.1"/>
    </source>
</evidence>
<comment type="subunit">
    <text evidence="2 9">Homodimer.</text>
</comment>
<sequence>MATRRIFDISQTLSATLPVWPGDTPFEATPLWEHGEHCPVAVARLTMSPHSGTHTDAPVHYDPKGKAMADVALDAYLGIARVIDLSHRTGPILPDDIAFALDGTVARLLIRTWSRFPHAQWDSAFAPIAAETIRLLAQHGVALIGVDTPSLDPEDSKTMDAHLAVKDAGMHILEGIVLDDVPPGDYELIALPLKMDGVDASPVRAILRELIA</sequence>
<dbReference type="NCBIfam" id="TIGR03035">
    <property type="entry name" value="trp_arylform"/>
    <property type="match status" value="1"/>
</dbReference>
<feature type="binding site" evidence="9">
    <location>
        <position position="56"/>
    </location>
    <ligand>
        <name>Zn(2+)</name>
        <dbReference type="ChEBI" id="CHEBI:29105"/>
        <label>2</label>
    </ligand>
</feature>
<feature type="binding site" evidence="9">
    <location>
        <position position="54"/>
    </location>
    <ligand>
        <name>Zn(2+)</name>
        <dbReference type="ChEBI" id="CHEBI:29105"/>
        <label>1</label>
    </ligand>
</feature>
<evidence type="ECO:0000256" key="9">
    <source>
        <dbReference type="HAMAP-Rule" id="MF_01969"/>
    </source>
</evidence>
<dbReference type="AlphaFoldDB" id="A0A7W9AGE3"/>
<name>A0A7W9AGE3_9SPHN</name>
<evidence type="ECO:0000256" key="4">
    <source>
        <dbReference type="ARBA" id="ARBA00022801"/>
    </source>
</evidence>
<keyword evidence="3 9" id="KW-0479">Metal-binding</keyword>
<keyword evidence="6 9" id="KW-0823">Tryptophan catabolism</keyword>
<comment type="similarity">
    <text evidence="9">Belongs to the Cyclase 1 superfamily. KynB family.</text>
</comment>
<evidence type="ECO:0000313" key="11">
    <source>
        <dbReference type="Proteomes" id="UP000549617"/>
    </source>
</evidence>